<dbReference type="PROSITE" id="PS51257">
    <property type="entry name" value="PROKAR_LIPOPROTEIN"/>
    <property type="match status" value="1"/>
</dbReference>
<reference evidence="2" key="1">
    <citation type="submission" date="2022-06" db="EMBL/GenBank/DDBJ databases">
        <title>A novel DMS-producing enzyme.</title>
        <authorList>
            <person name="Zhang Y."/>
        </authorList>
    </citation>
    <scope>NUCLEOTIDE SEQUENCE</scope>
    <source>
        <strain evidence="2">H10-59</strain>
    </source>
</reference>
<evidence type="ECO:0000256" key="1">
    <source>
        <dbReference type="ARBA" id="ARBA00023002"/>
    </source>
</evidence>
<organism evidence="2">
    <name type="scientific">Halomonas sp. H10-59</name>
    <dbReference type="NCBI Taxonomy" id="2950874"/>
    <lineage>
        <taxon>Bacteria</taxon>
        <taxon>Pseudomonadati</taxon>
        <taxon>Pseudomonadota</taxon>
        <taxon>Gammaproteobacteria</taxon>
        <taxon>Oceanospirillales</taxon>
        <taxon>Halomonadaceae</taxon>
        <taxon>Halomonas</taxon>
    </lineage>
</organism>
<dbReference type="PANTHER" id="PTHR43539">
    <property type="entry name" value="FLAVIN-BINDING MONOOXYGENASE-LIKE PROTEIN (AFU_ORTHOLOGUE AFUA_4G09220)"/>
    <property type="match status" value="1"/>
</dbReference>
<keyword evidence="1" id="KW-0560">Oxidoreductase</keyword>
<dbReference type="Gene3D" id="3.50.50.60">
    <property type="entry name" value="FAD/NAD(P)-binding domain"/>
    <property type="match status" value="1"/>
</dbReference>
<dbReference type="GO" id="GO:0004497">
    <property type="term" value="F:monooxygenase activity"/>
    <property type="evidence" value="ECO:0007669"/>
    <property type="project" value="TreeGrafter"/>
</dbReference>
<dbReference type="PRINTS" id="PR00411">
    <property type="entry name" value="PNDRDTASEI"/>
</dbReference>
<proteinExistence type="predicted"/>
<dbReference type="GO" id="GO:0050660">
    <property type="term" value="F:flavin adenine dinucleotide binding"/>
    <property type="evidence" value="ECO:0007669"/>
    <property type="project" value="TreeGrafter"/>
</dbReference>
<dbReference type="AlphaFoldDB" id="A0AAU7KY04"/>
<dbReference type="PRINTS" id="PR00368">
    <property type="entry name" value="FADPNR"/>
</dbReference>
<name>A0AAU7KY04_9GAMM</name>
<dbReference type="SUPFAM" id="SSF51905">
    <property type="entry name" value="FAD/NAD(P)-binding domain"/>
    <property type="match status" value="1"/>
</dbReference>
<gene>
    <name evidence="2" type="ORF">NFG57_06150</name>
</gene>
<dbReference type="EMBL" id="CP098828">
    <property type="protein sequence ID" value="XBO76349.1"/>
    <property type="molecule type" value="Genomic_DNA"/>
</dbReference>
<dbReference type="InterPro" id="IPR050982">
    <property type="entry name" value="Auxin_biosynth/cation_transpt"/>
</dbReference>
<accession>A0AAU7KY04</accession>
<dbReference type="RefSeq" id="WP_348815657.1">
    <property type="nucleotide sequence ID" value="NZ_CP098828.1"/>
</dbReference>
<protein>
    <submittedName>
        <fullName evidence="2">NAD(P)-binding domain-containing protein</fullName>
    </submittedName>
</protein>
<sequence length="398" mass="43104">MNQTSGRIAIIGGGPIGLAACAHALAHGLDPVVIEAGTGVGEHLRQWGHVRMFTPWECNLDHDAAALLKAWGWQPPGGNACPTGQELVEHYLEPLANLPELRDRVHLQSRVVGVSRSGIDVLKDKGRFEAPFVLRIEAPDGERDLLADAVIDASGTFGQPNWMGAHGMPALGEARWAQRVTYGLPAVLKEGRDRYANRRVLVVGAGHSAFNLLRDLAELGEAAPDTRVLWAIRGDSLARMFCGCADDPLEERGRLGLEVLRLVSDGRIEVYPGVRIERLEEGADGLLIHGEGQSLPPVDEVIVATGFRPDLSLLSELRLELDPATQSPVRLAPLIDPNVHSCGSVPSHGAEELRHPEQGLYILGIKSYGRAPTFLLRTGYEQVRSVVATLAERAAQRE</sequence>
<dbReference type="PANTHER" id="PTHR43539:SF78">
    <property type="entry name" value="FLAVIN-CONTAINING MONOOXYGENASE"/>
    <property type="match status" value="1"/>
</dbReference>
<evidence type="ECO:0000313" key="2">
    <source>
        <dbReference type="EMBL" id="XBO76349.1"/>
    </source>
</evidence>
<dbReference type="InterPro" id="IPR036188">
    <property type="entry name" value="FAD/NAD-bd_sf"/>
</dbReference>
<dbReference type="Pfam" id="PF13738">
    <property type="entry name" value="Pyr_redox_3"/>
    <property type="match status" value="1"/>
</dbReference>